<accession>A0A5C6B9R5</accession>
<proteinExistence type="predicted"/>
<organism evidence="1 2">
    <name type="scientific">Stieleria varia</name>
    <dbReference type="NCBI Taxonomy" id="2528005"/>
    <lineage>
        <taxon>Bacteria</taxon>
        <taxon>Pseudomonadati</taxon>
        <taxon>Planctomycetota</taxon>
        <taxon>Planctomycetia</taxon>
        <taxon>Pirellulales</taxon>
        <taxon>Pirellulaceae</taxon>
        <taxon>Stieleria</taxon>
    </lineage>
</organism>
<reference evidence="1 2" key="1">
    <citation type="submission" date="2019-02" db="EMBL/GenBank/DDBJ databases">
        <title>Deep-cultivation of Planctomycetes and their phenomic and genomic characterization uncovers novel biology.</title>
        <authorList>
            <person name="Wiegand S."/>
            <person name="Jogler M."/>
            <person name="Boedeker C."/>
            <person name="Pinto D."/>
            <person name="Vollmers J."/>
            <person name="Rivas-Marin E."/>
            <person name="Kohn T."/>
            <person name="Peeters S.H."/>
            <person name="Heuer A."/>
            <person name="Rast P."/>
            <person name="Oberbeckmann S."/>
            <person name="Bunk B."/>
            <person name="Jeske O."/>
            <person name="Meyerdierks A."/>
            <person name="Storesund J.E."/>
            <person name="Kallscheuer N."/>
            <person name="Luecker S."/>
            <person name="Lage O.M."/>
            <person name="Pohl T."/>
            <person name="Merkel B.J."/>
            <person name="Hornburger P."/>
            <person name="Mueller R.-W."/>
            <person name="Bruemmer F."/>
            <person name="Labrenz M."/>
            <person name="Spormann A.M."/>
            <person name="Op Den Camp H."/>
            <person name="Overmann J."/>
            <person name="Amann R."/>
            <person name="Jetten M.S.M."/>
            <person name="Mascher T."/>
            <person name="Medema M.H."/>
            <person name="Devos D.P."/>
            <person name="Kaster A.-K."/>
            <person name="Ovreas L."/>
            <person name="Rohde M."/>
            <person name="Galperin M.Y."/>
            <person name="Jogler C."/>
        </authorList>
    </citation>
    <scope>NUCLEOTIDE SEQUENCE [LARGE SCALE GENOMIC DNA]</scope>
    <source>
        <strain evidence="1 2">Pla52n</strain>
    </source>
</reference>
<comment type="caution">
    <text evidence="1">The sequence shown here is derived from an EMBL/GenBank/DDBJ whole genome shotgun (WGS) entry which is preliminary data.</text>
</comment>
<dbReference type="Proteomes" id="UP000320176">
    <property type="component" value="Unassembled WGS sequence"/>
</dbReference>
<keyword evidence="2" id="KW-1185">Reference proteome</keyword>
<protein>
    <recommendedName>
        <fullName evidence="3">DUF4331 domain-containing protein</fullName>
    </recommendedName>
</protein>
<dbReference type="Pfam" id="PF14224">
    <property type="entry name" value="DUF4331"/>
    <property type="match status" value="3"/>
</dbReference>
<evidence type="ECO:0000313" key="1">
    <source>
        <dbReference type="EMBL" id="TWU08006.1"/>
    </source>
</evidence>
<dbReference type="InterPro" id="IPR025566">
    <property type="entry name" value="DUF4331"/>
</dbReference>
<evidence type="ECO:0000313" key="2">
    <source>
        <dbReference type="Proteomes" id="UP000320176"/>
    </source>
</evidence>
<sequence>MSLYNHLRSVFIPPIAAGTLMLLLMTNGHVLFAADHLDSPSVTADGSLDINDVYAFQSPANPANTVLIVTVNPGAGMISGTAFNSRSVYEINVDNTGDAIADVRYDIYFTRVRNGSQTIRVYRENGALIASGSTGQTISVTGGGQVTANLFEDPFFFDLNGFNNGFAFTGDDFFAGLNVSAIVLEVPSTDLNGASTNVGVWARTVNAGSQFDRMGRPAINTALISTNALKDQFNASLTQNDPQNFGAEVAANITALSSPANAAALTPILLPDVLTFDTSSAAGFLNGRRLGDDVIDAELGLLTEGAVTTDMVNENDATFLNVFPYLAAPN</sequence>
<name>A0A5C6B9R5_9BACT</name>
<dbReference type="EMBL" id="SJPN01000001">
    <property type="protein sequence ID" value="TWU08006.1"/>
    <property type="molecule type" value="Genomic_DNA"/>
</dbReference>
<dbReference type="AlphaFoldDB" id="A0A5C6B9R5"/>
<dbReference type="OrthoDB" id="525451at2"/>
<gene>
    <name evidence="1" type="ORF">Pla52n_05840</name>
</gene>
<evidence type="ECO:0008006" key="3">
    <source>
        <dbReference type="Google" id="ProtNLM"/>
    </source>
</evidence>
<dbReference type="RefSeq" id="WP_146518122.1">
    <property type="nucleotide sequence ID" value="NZ_CP151726.1"/>
</dbReference>